<evidence type="ECO:0000313" key="9">
    <source>
        <dbReference type="Proteomes" id="UP000039865"/>
    </source>
</evidence>
<evidence type="ECO:0000256" key="2">
    <source>
        <dbReference type="ARBA" id="ARBA00022552"/>
    </source>
</evidence>
<dbReference type="InterPro" id="IPR001680">
    <property type="entry name" value="WD40_rpt"/>
</dbReference>
<keyword evidence="3 7" id="KW-0853">WD repeat</keyword>
<dbReference type="Proteomes" id="UP000039865">
    <property type="component" value="Unassembled WGS sequence"/>
</dbReference>
<dbReference type="GO" id="GO:0034388">
    <property type="term" value="C:Pwp2p-containing subcomplex of 90S preribosome"/>
    <property type="evidence" value="ECO:0007669"/>
    <property type="project" value="TreeGrafter"/>
</dbReference>
<feature type="repeat" description="WD" evidence="7">
    <location>
        <begin position="117"/>
        <end position="158"/>
    </location>
</feature>
<dbReference type="EMBL" id="CCKQ01013427">
    <property type="protein sequence ID" value="CDW85091.1"/>
    <property type="molecule type" value="Genomic_DNA"/>
</dbReference>
<dbReference type="AlphaFoldDB" id="A0A078ASU4"/>
<dbReference type="InterPro" id="IPR045161">
    <property type="entry name" value="Utp18"/>
</dbReference>
<dbReference type="InParanoid" id="A0A078ASU4"/>
<evidence type="ECO:0000256" key="1">
    <source>
        <dbReference type="ARBA" id="ARBA00004604"/>
    </source>
</evidence>
<comment type="similarity">
    <text evidence="6">Belongs to the WD repeat UTP18 family.</text>
</comment>
<keyword evidence="2" id="KW-0698">rRNA processing</keyword>
<dbReference type="SUPFAM" id="SSF50978">
    <property type="entry name" value="WD40 repeat-like"/>
    <property type="match status" value="1"/>
</dbReference>
<gene>
    <name evidence="8" type="primary">Contig393.g433</name>
    <name evidence="8" type="ORF">STYLEM_14161</name>
</gene>
<dbReference type="OrthoDB" id="1935146at2759"/>
<evidence type="ECO:0000256" key="5">
    <source>
        <dbReference type="ARBA" id="ARBA00023242"/>
    </source>
</evidence>
<comment type="subcellular location">
    <subcellularLocation>
        <location evidence="1">Nucleus</location>
        <location evidence="1">Nucleolus</location>
    </subcellularLocation>
</comment>
<keyword evidence="5" id="KW-0539">Nucleus</keyword>
<evidence type="ECO:0000256" key="3">
    <source>
        <dbReference type="ARBA" id="ARBA00022574"/>
    </source>
</evidence>
<dbReference type="GO" id="GO:0006364">
    <property type="term" value="P:rRNA processing"/>
    <property type="evidence" value="ECO:0007669"/>
    <property type="project" value="UniProtKB-KW"/>
</dbReference>
<sequence>MLPAWTDKSLEKITVNIEDKSRLRKLKQTESEKQIKGNEYAERLQDQYSKMTGGSELFSWAALPTQDGNVLSVAQDDEDDDPITKLLKSNANVYQKKDLILKPEKLNFSRLQPANSGHYHESVVTNLQFHPKENILLTCGLDRKAKLFNINSKKSSKIQSIFFPDLPIYNAKFILNGQQIVFSGNRKHFYYYDLATNKIEKISQIMGHSDETNLSKMFVSISADSDYFAFACQESGYILVMSQKTKKLMFQFKMNGSCNSLCFSPDDRYLFSVGDQADIYQWDLESKKCVAKYSDEGSFNTTHICMSPDGKNLATGSYMGIINIYKFDFNTQRIETLSPMKSIMNLTTAITDLKFNPTSQILAVCSKWKKNAIKLIHIPSYTVYQNFPGVAIGVLKFALTIDFSYSSEFLAFGNDEGKAHLFHLSHFSENQTD</sequence>
<dbReference type="PANTHER" id="PTHR18359">
    <property type="entry name" value="WD-REPEAT PROTEIN-RELATED"/>
    <property type="match status" value="1"/>
</dbReference>
<evidence type="ECO:0000256" key="4">
    <source>
        <dbReference type="ARBA" id="ARBA00022737"/>
    </source>
</evidence>
<dbReference type="SMART" id="SM00320">
    <property type="entry name" value="WD40"/>
    <property type="match status" value="6"/>
</dbReference>
<proteinExistence type="inferred from homology"/>
<protein>
    <submittedName>
        <fullName evidence="8">U3 small nucleolar rna-associated protein 18 homolog</fullName>
    </submittedName>
</protein>
<dbReference type="PROSITE" id="PS50082">
    <property type="entry name" value="WD_REPEATS_2"/>
    <property type="match status" value="1"/>
</dbReference>
<accession>A0A078ASU4</accession>
<dbReference type="PANTHER" id="PTHR18359:SF0">
    <property type="entry name" value="U3 SMALL NUCLEOLAR RNA-ASSOCIATED PROTEIN 18 HOMOLOG"/>
    <property type="match status" value="1"/>
</dbReference>
<dbReference type="GO" id="GO:0032040">
    <property type="term" value="C:small-subunit processome"/>
    <property type="evidence" value="ECO:0007669"/>
    <property type="project" value="TreeGrafter"/>
</dbReference>
<keyword evidence="4" id="KW-0677">Repeat</keyword>
<dbReference type="Pfam" id="PF00400">
    <property type="entry name" value="WD40"/>
    <property type="match status" value="2"/>
</dbReference>
<dbReference type="InterPro" id="IPR036322">
    <property type="entry name" value="WD40_repeat_dom_sf"/>
</dbReference>
<dbReference type="InterPro" id="IPR015943">
    <property type="entry name" value="WD40/YVTN_repeat-like_dom_sf"/>
</dbReference>
<dbReference type="OMA" id="DLNRATY"/>
<evidence type="ECO:0000256" key="6">
    <source>
        <dbReference type="ARBA" id="ARBA00025767"/>
    </source>
</evidence>
<keyword evidence="9" id="KW-1185">Reference proteome</keyword>
<organism evidence="8 9">
    <name type="scientific">Stylonychia lemnae</name>
    <name type="common">Ciliate</name>
    <dbReference type="NCBI Taxonomy" id="5949"/>
    <lineage>
        <taxon>Eukaryota</taxon>
        <taxon>Sar</taxon>
        <taxon>Alveolata</taxon>
        <taxon>Ciliophora</taxon>
        <taxon>Intramacronucleata</taxon>
        <taxon>Spirotrichea</taxon>
        <taxon>Stichotrichia</taxon>
        <taxon>Sporadotrichida</taxon>
        <taxon>Oxytrichidae</taxon>
        <taxon>Stylonychinae</taxon>
        <taxon>Stylonychia</taxon>
    </lineage>
</organism>
<evidence type="ECO:0000313" key="8">
    <source>
        <dbReference type="EMBL" id="CDW85091.1"/>
    </source>
</evidence>
<name>A0A078ASU4_STYLE</name>
<dbReference type="Gene3D" id="2.130.10.10">
    <property type="entry name" value="YVTN repeat-like/Quinoprotein amine dehydrogenase"/>
    <property type="match status" value="1"/>
</dbReference>
<evidence type="ECO:0000256" key="7">
    <source>
        <dbReference type="PROSITE-ProRule" id="PRU00221"/>
    </source>
</evidence>
<reference evidence="8 9" key="1">
    <citation type="submission" date="2014-06" db="EMBL/GenBank/DDBJ databases">
        <authorList>
            <person name="Swart Estienne"/>
        </authorList>
    </citation>
    <scope>NUCLEOTIDE SEQUENCE [LARGE SCALE GENOMIC DNA]</scope>
    <source>
        <strain evidence="8 9">130c</strain>
    </source>
</reference>